<keyword evidence="2" id="KW-1185">Reference proteome</keyword>
<organism evidence="1 2">
    <name type="scientific">Botryobasidium botryosum (strain FD-172 SS1)</name>
    <dbReference type="NCBI Taxonomy" id="930990"/>
    <lineage>
        <taxon>Eukaryota</taxon>
        <taxon>Fungi</taxon>
        <taxon>Dikarya</taxon>
        <taxon>Basidiomycota</taxon>
        <taxon>Agaricomycotina</taxon>
        <taxon>Agaricomycetes</taxon>
        <taxon>Cantharellales</taxon>
        <taxon>Botryobasidiaceae</taxon>
        <taxon>Botryobasidium</taxon>
    </lineage>
</organism>
<evidence type="ECO:0000313" key="2">
    <source>
        <dbReference type="Proteomes" id="UP000027195"/>
    </source>
</evidence>
<dbReference type="EMBL" id="KL198078">
    <property type="protein sequence ID" value="KDQ09487.1"/>
    <property type="molecule type" value="Genomic_DNA"/>
</dbReference>
<proteinExistence type="predicted"/>
<evidence type="ECO:0008006" key="3">
    <source>
        <dbReference type="Google" id="ProtNLM"/>
    </source>
</evidence>
<accession>A0A067MC73</accession>
<protein>
    <recommendedName>
        <fullName evidence="3">Transposase-associated domain-containing protein</fullName>
    </recommendedName>
</protein>
<dbReference type="PANTHER" id="PTHR46579:SF1">
    <property type="entry name" value="F5_8 TYPE C DOMAIN-CONTAINING PROTEIN"/>
    <property type="match status" value="1"/>
</dbReference>
<dbReference type="OrthoDB" id="2404451at2759"/>
<gene>
    <name evidence="1" type="ORF">BOTBODRAFT_117190</name>
</gene>
<dbReference type="Pfam" id="PF02992">
    <property type="entry name" value="Transposase_21"/>
    <property type="match status" value="1"/>
</dbReference>
<dbReference type="AlphaFoldDB" id="A0A067MC73"/>
<dbReference type="HOGENOM" id="CLU_026593_0_0_1"/>
<dbReference type="InParanoid" id="A0A067MC73"/>
<dbReference type="InterPro" id="IPR004242">
    <property type="entry name" value="Transposase_21"/>
</dbReference>
<dbReference type="PANTHER" id="PTHR46579">
    <property type="entry name" value="F5/8 TYPE C DOMAIN-CONTAINING PROTEIN-RELATED"/>
    <property type="match status" value="1"/>
</dbReference>
<name>A0A067MC73_BOTB1</name>
<reference evidence="2" key="1">
    <citation type="journal article" date="2014" name="Proc. Natl. Acad. Sci. U.S.A.">
        <title>Extensive sampling of basidiomycete genomes demonstrates inadequacy of the white-rot/brown-rot paradigm for wood decay fungi.</title>
        <authorList>
            <person name="Riley R."/>
            <person name="Salamov A.A."/>
            <person name="Brown D.W."/>
            <person name="Nagy L.G."/>
            <person name="Floudas D."/>
            <person name="Held B.W."/>
            <person name="Levasseur A."/>
            <person name="Lombard V."/>
            <person name="Morin E."/>
            <person name="Otillar R."/>
            <person name="Lindquist E.A."/>
            <person name="Sun H."/>
            <person name="LaButti K.M."/>
            <person name="Schmutz J."/>
            <person name="Jabbour D."/>
            <person name="Luo H."/>
            <person name="Baker S.E."/>
            <person name="Pisabarro A.G."/>
            <person name="Walton J.D."/>
            <person name="Blanchette R.A."/>
            <person name="Henrissat B."/>
            <person name="Martin F."/>
            <person name="Cullen D."/>
            <person name="Hibbett D.S."/>
            <person name="Grigoriev I.V."/>
        </authorList>
    </citation>
    <scope>NUCLEOTIDE SEQUENCE [LARGE SCALE GENOMIC DNA]</scope>
    <source>
        <strain evidence="2">FD-172 SS1</strain>
    </source>
</reference>
<sequence length="307" mass="34757">MKDLDSYIYALVDEFLRLAVGVQAFDVRERAAFRLHAYLILAFGDIPAVAKLMKMKGHNALCPCRMCNITGIRITTPGNTNPIHYVPLHRDDPSESFSATALPLRNHAQFMSDANYVDSAPSATEADRRAKDCGVKGVPILAALSSLEFPTSFPYDFMHLVWENVVKSLILLWTGEFKPLKPDANQPYRIKKSVWDAIGKATVEAGSTIPSAFGCRVPNIADRRSEFSAEAYSIWTTFLAPVLLQEFLNDEYYGHFVKLISLLTICTRYELTPIDVRSLRDGFASWVEEYERYAYHPFFVICVRRTH</sequence>
<dbReference type="STRING" id="930990.A0A067MC73"/>
<evidence type="ECO:0000313" key="1">
    <source>
        <dbReference type="EMBL" id="KDQ09487.1"/>
    </source>
</evidence>
<dbReference type="Proteomes" id="UP000027195">
    <property type="component" value="Unassembled WGS sequence"/>
</dbReference>